<dbReference type="RefSeq" id="WP_085757634.1">
    <property type="nucleotide sequence ID" value="NZ_CP019343.1"/>
</dbReference>
<feature type="transmembrane region" description="Helical" evidence="1">
    <location>
        <begin position="73"/>
        <end position="93"/>
    </location>
</feature>
<dbReference type="KEGG" id="osg:BST96_04950"/>
<dbReference type="AlphaFoldDB" id="A0A1X9NHQ9"/>
<proteinExistence type="predicted"/>
<sequence length="100" mass="11521">MIEEDVPVLKDESSSTVSGNKDALRKVLDDEALSAEEALRLKAYKINKKLYIGMLFLLVAYSIYYWFFDFSSLLEFAPVVCFLVVIWVEACCLKRRISQL</sequence>
<evidence type="ECO:0008006" key="4">
    <source>
        <dbReference type="Google" id="ProtNLM"/>
    </source>
</evidence>
<accession>A0A1X9NHQ9</accession>
<organism evidence="2 3">
    <name type="scientific">Oceanicoccus sagamiensis</name>
    <dbReference type="NCBI Taxonomy" id="716816"/>
    <lineage>
        <taxon>Bacteria</taxon>
        <taxon>Pseudomonadati</taxon>
        <taxon>Pseudomonadota</taxon>
        <taxon>Gammaproteobacteria</taxon>
        <taxon>Cellvibrionales</taxon>
        <taxon>Spongiibacteraceae</taxon>
        <taxon>Oceanicoccus</taxon>
    </lineage>
</organism>
<keyword evidence="1" id="KW-0812">Transmembrane</keyword>
<dbReference type="EMBL" id="CP019343">
    <property type="protein sequence ID" value="ARN73523.1"/>
    <property type="molecule type" value="Genomic_DNA"/>
</dbReference>
<keyword evidence="1" id="KW-0472">Membrane</keyword>
<dbReference type="Proteomes" id="UP000193450">
    <property type="component" value="Chromosome"/>
</dbReference>
<protein>
    <recommendedName>
        <fullName evidence="4">2TM domain-containing protein</fullName>
    </recommendedName>
</protein>
<keyword evidence="1" id="KW-1133">Transmembrane helix</keyword>
<gene>
    <name evidence="2" type="ORF">BST96_04950</name>
</gene>
<evidence type="ECO:0000313" key="3">
    <source>
        <dbReference type="Proteomes" id="UP000193450"/>
    </source>
</evidence>
<reference evidence="2 3" key="1">
    <citation type="submission" date="2016-11" db="EMBL/GenBank/DDBJ databases">
        <title>Trade-off between light-utilization and light-protection in marine flavobacteria.</title>
        <authorList>
            <person name="Kumagai Y."/>
        </authorList>
    </citation>
    <scope>NUCLEOTIDE SEQUENCE [LARGE SCALE GENOMIC DNA]</scope>
    <source>
        <strain evidence="2 3">NBRC 107125</strain>
    </source>
</reference>
<evidence type="ECO:0000313" key="2">
    <source>
        <dbReference type="EMBL" id="ARN73523.1"/>
    </source>
</evidence>
<keyword evidence="3" id="KW-1185">Reference proteome</keyword>
<evidence type="ECO:0000256" key="1">
    <source>
        <dbReference type="SAM" id="Phobius"/>
    </source>
</evidence>
<feature type="transmembrane region" description="Helical" evidence="1">
    <location>
        <begin position="50"/>
        <end position="67"/>
    </location>
</feature>
<name>A0A1X9NHQ9_9GAMM</name>